<keyword evidence="9" id="KW-1185">Reference proteome</keyword>
<dbReference type="GO" id="GO:0006397">
    <property type="term" value="P:mRNA processing"/>
    <property type="evidence" value="ECO:0007669"/>
    <property type="project" value="UniProtKB-KW"/>
</dbReference>
<evidence type="ECO:0000256" key="6">
    <source>
        <dbReference type="SAM" id="Coils"/>
    </source>
</evidence>
<reference evidence="8" key="1">
    <citation type="submission" date="2021-06" db="EMBL/GenBank/DDBJ databases">
        <authorList>
            <person name="Kallberg Y."/>
            <person name="Tangrot J."/>
            <person name="Rosling A."/>
        </authorList>
    </citation>
    <scope>NUCLEOTIDE SEQUENCE</scope>
    <source>
        <strain evidence="8">FL966</strain>
    </source>
</reference>
<comment type="similarity">
    <text evidence="2">Belongs to the fl(2)d family.</text>
</comment>
<keyword evidence="4" id="KW-0508">mRNA splicing</keyword>
<keyword evidence="6" id="KW-0175">Coiled coil</keyword>
<evidence type="ECO:0000256" key="2">
    <source>
        <dbReference type="ARBA" id="ARBA00010313"/>
    </source>
</evidence>
<keyword evidence="3" id="KW-0507">mRNA processing</keyword>
<evidence type="ECO:0000256" key="5">
    <source>
        <dbReference type="ARBA" id="ARBA00023242"/>
    </source>
</evidence>
<dbReference type="GO" id="GO:0008380">
    <property type="term" value="P:RNA splicing"/>
    <property type="evidence" value="ECO:0007669"/>
    <property type="project" value="UniProtKB-KW"/>
</dbReference>
<proteinExistence type="inferred from homology"/>
<dbReference type="EMBL" id="CAJVQA010002961">
    <property type="protein sequence ID" value="CAG8562150.1"/>
    <property type="molecule type" value="Genomic_DNA"/>
</dbReference>
<feature type="region of interest" description="Disordered" evidence="7">
    <location>
        <begin position="322"/>
        <end position="349"/>
    </location>
</feature>
<evidence type="ECO:0000256" key="3">
    <source>
        <dbReference type="ARBA" id="ARBA00022664"/>
    </source>
</evidence>
<feature type="coiled-coil region" evidence="6">
    <location>
        <begin position="201"/>
        <end position="315"/>
    </location>
</feature>
<feature type="region of interest" description="Disordered" evidence="7">
    <location>
        <begin position="1"/>
        <end position="145"/>
    </location>
</feature>
<organism evidence="8 9">
    <name type="scientific">Cetraspora pellucida</name>
    <dbReference type="NCBI Taxonomy" id="1433469"/>
    <lineage>
        <taxon>Eukaryota</taxon>
        <taxon>Fungi</taxon>
        <taxon>Fungi incertae sedis</taxon>
        <taxon>Mucoromycota</taxon>
        <taxon>Glomeromycotina</taxon>
        <taxon>Glomeromycetes</taxon>
        <taxon>Diversisporales</taxon>
        <taxon>Gigasporaceae</taxon>
        <taxon>Cetraspora</taxon>
    </lineage>
</organism>
<feature type="non-terminal residue" evidence="8">
    <location>
        <position position="373"/>
    </location>
</feature>
<dbReference type="GO" id="GO:0005634">
    <property type="term" value="C:nucleus"/>
    <property type="evidence" value="ECO:0007669"/>
    <property type="project" value="UniProtKB-SubCell"/>
</dbReference>
<feature type="compositionally biased region" description="Low complexity" evidence="7">
    <location>
        <begin position="128"/>
        <end position="142"/>
    </location>
</feature>
<dbReference type="InterPro" id="IPR033757">
    <property type="entry name" value="WTAP"/>
</dbReference>
<dbReference type="AlphaFoldDB" id="A0A9N9BFK2"/>
<evidence type="ECO:0000313" key="9">
    <source>
        <dbReference type="Proteomes" id="UP000789759"/>
    </source>
</evidence>
<dbReference type="PANTHER" id="PTHR15217:SF0">
    <property type="entry name" value="PRE-MRNA-SPLICING REGULATOR WTAP"/>
    <property type="match status" value="1"/>
</dbReference>
<feature type="compositionally biased region" description="Basic and acidic residues" evidence="7">
    <location>
        <begin position="24"/>
        <end position="40"/>
    </location>
</feature>
<feature type="compositionally biased region" description="Basic and acidic residues" evidence="7">
    <location>
        <begin position="337"/>
        <end position="348"/>
    </location>
</feature>
<dbReference type="PANTHER" id="PTHR15217">
    <property type="entry name" value="WILMS' TUMOR 1-ASSOCIATING PROTEIN"/>
    <property type="match status" value="1"/>
</dbReference>
<name>A0A9N9BFK2_9GLOM</name>
<keyword evidence="5" id="KW-0539">Nucleus</keyword>
<accession>A0A9N9BFK2</accession>
<dbReference type="Proteomes" id="UP000789759">
    <property type="component" value="Unassembled WGS sequence"/>
</dbReference>
<feature type="compositionally biased region" description="Low complexity" evidence="7">
    <location>
        <begin position="43"/>
        <end position="62"/>
    </location>
</feature>
<gene>
    <name evidence="8" type="ORF">CPELLU_LOCUS5254</name>
</gene>
<sequence length="373" mass="41692">IAKQTALSMSASPQKKRRLSTSPADDRRVNVNESLKKVKQDNPTGSGSSSSTTKSESISPKIPTLSTVQQGKTGVPTVRISAPTNTQHPLSQSSTSITMTSPSANIDKEKLSIPTAQTSTSAKGKANTSAQTQSTSSTQQSQCSINQESTQDLLVRLTKKEEEIQSLLGELQNLSQTLTPDFTFDQSFRKKFLDPAINLLFRTMKKELEDKNKIIESLQHELEGVKFTPNSITGKKLVTKLRALQDENEELGRQLRQGRVEQYEVEIALQRKMIYELKQSLEESDNQLISMDNEMERLQDLVFRLRAKVKLYEDKFGPLDNPPADISKSDVVNEDTESTKVEQKEKNGKGGLRKLFEPTTELIILEKDLEFSI</sequence>
<dbReference type="OrthoDB" id="3366661at2759"/>
<dbReference type="Pfam" id="PF17098">
    <property type="entry name" value="Wtap"/>
    <property type="match status" value="1"/>
</dbReference>
<evidence type="ECO:0000313" key="8">
    <source>
        <dbReference type="EMBL" id="CAG8562150.1"/>
    </source>
</evidence>
<dbReference type="GO" id="GO:0016556">
    <property type="term" value="P:mRNA modification"/>
    <property type="evidence" value="ECO:0007669"/>
    <property type="project" value="InterPro"/>
</dbReference>
<feature type="compositionally biased region" description="Polar residues" evidence="7">
    <location>
        <begin position="1"/>
        <end position="13"/>
    </location>
</feature>
<dbReference type="GO" id="GO:0000381">
    <property type="term" value="P:regulation of alternative mRNA splicing, via spliceosome"/>
    <property type="evidence" value="ECO:0007669"/>
    <property type="project" value="InterPro"/>
</dbReference>
<protein>
    <submittedName>
        <fullName evidence="8">16573_t:CDS:1</fullName>
    </submittedName>
</protein>
<comment type="caution">
    <text evidence="8">The sequence shown here is derived from an EMBL/GenBank/DDBJ whole genome shotgun (WGS) entry which is preliminary data.</text>
</comment>
<evidence type="ECO:0000256" key="7">
    <source>
        <dbReference type="SAM" id="MobiDB-lite"/>
    </source>
</evidence>
<comment type="subcellular location">
    <subcellularLocation>
        <location evidence="1">Nucleus</location>
    </subcellularLocation>
</comment>
<evidence type="ECO:0000256" key="4">
    <source>
        <dbReference type="ARBA" id="ARBA00023187"/>
    </source>
</evidence>
<evidence type="ECO:0000256" key="1">
    <source>
        <dbReference type="ARBA" id="ARBA00004123"/>
    </source>
</evidence>
<feature type="compositionally biased region" description="Polar residues" evidence="7">
    <location>
        <begin position="82"/>
        <end position="104"/>
    </location>
</feature>